<reference evidence="3" key="1">
    <citation type="journal article" date="2012" name="BMC Genomics">
        <title>Genome sequence of the necrotrophic fungus Penicillium digitatum, the main postharvest pathogen of citrus.</title>
        <authorList>
            <person name="Marcet-Houben M."/>
            <person name="Ballester A.-R."/>
            <person name="de la Fuente B."/>
            <person name="Harries E."/>
            <person name="Marcos J.F."/>
            <person name="Gonzalez-Candelas L."/>
            <person name="Gabaldon T."/>
        </authorList>
    </citation>
    <scope>NUCLEOTIDE SEQUENCE [LARGE SCALE GENOMIC DNA]</scope>
    <source>
        <strain evidence="3">Pd1 / CECT 20795</strain>
    </source>
</reference>
<proteinExistence type="predicted"/>
<dbReference type="VEuPathDB" id="FungiDB:PDIP_55950"/>
<dbReference type="AlphaFoldDB" id="K9FPI2"/>
<dbReference type="OrthoDB" id="10335774at2759"/>
<name>K9FPI2_PEND1</name>
<sequence length="82" mass="9274">MRSNRKQEKRKARRRGSSSARIAQRAATPACQLPEVGLSGSQEVRDRCKIARLTNWGGRMNERLPDIIPMKGLISRRLDASQ</sequence>
<dbReference type="Proteomes" id="UP000009886">
    <property type="component" value="Unassembled WGS sequence"/>
</dbReference>
<dbReference type="EMBL" id="AKCU01000379">
    <property type="protein sequence ID" value="EKV11555.1"/>
    <property type="molecule type" value="Genomic_DNA"/>
</dbReference>
<organism evidence="2 3">
    <name type="scientific">Penicillium digitatum (strain Pd1 / CECT 20795)</name>
    <name type="common">Green mold</name>
    <dbReference type="NCBI Taxonomy" id="1170230"/>
    <lineage>
        <taxon>Eukaryota</taxon>
        <taxon>Fungi</taxon>
        <taxon>Dikarya</taxon>
        <taxon>Ascomycota</taxon>
        <taxon>Pezizomycotina</taxon>
        <taxon>Eurotiomycetes</taxon>
        <taxon>Eurotiomycetidae</taxon>
        <taxon>Eurotiales</taxon>
        <taxon>Aspergillaceae</taxon>
        <taxon>Penicillium</taxon>
    </lineage>
</organism>
<feature type="compositionally biased region" description="Basic residues" evidence="1">
    <location>
        <begin position="7"/>
        <end position="16"/>
    </location>
</feature>
<accession>K9FPI2</accession>
<dbReference type="KEGG" id="pdp:PDIP_55950"/>
<evidence type="ECO:0000313" key="2">
    <source>
        <dbReference type="EMBL" id="EKV11555.1"/>
    </source>
</evidence>
<protein>
    <submittedName>
        <fullName evidence="2">Uncharacterized protein</fullName>
    </submittedName>
</protein>
<gene>
    <name evidence="2" type="ORF">PDIP_55950</name>
</gene>
<evidence type="ECO:0000256" key="1">
    <source>
        <dbReference type="SAM" id="MobiDB-lite"/>
    </source>
</evidence>
<feature type="compositionally biased region" description="Low complexity" evidence="1">
    <location>
        <begin position="17"/>
        <end position="27"/>
    </location>
</feature>
<dbReference type="HOGENOM" id="CLU_177180_0_0_1"/>
<evidence type="ECO:0000313" key="3">
    <source>
        <dbReference type="Proteomes" id="UP000009886"/>
    </source>
</evidence>
<feature type="region of interest" description="Disordered" evidence="1">
    <location>
        <begin position="1"/>
        <end position="28"/>
    </location>
</feature>
<comment type="caution">
    <text evidence="2">The sequence shown here is derived from an EMBL/GenBank/DDBJ whole genome shotgun (WGS) entry which is preliminary data.</text>
</comment>